<feature type="signal peptide" evidence="3">
    <location>
        <begin position="1"/>
        <end position="18"/>
    </location>
</feature>
<dbReference type="InterPro" id="IPR036770">
    <property type="entry name" value="Ankyrin_rpt-contain_sf"/>
</dbReference>
<dbReference type="SUPFAM" id="SSF48403">
    <property type="entry name" value="Ankyrin repeat"/>
    <property type="match status" value="1"/>
</dbReference>
<feature type="chain" id="PRO_5004577659" description="SOCS box domain-containing protein" evidence="3">
    <location>
        <begin position="19"/>
        <end position="363"/>
    </location>
</feature>
<accession>T1GS55</accession>
<keyword evidence="2" id="KW-0040">ANK repeat</keyword>
<organism evidence="5 6">
    <name type="scientific">Megaselia scalaris</name>
    <name type="common">Humpbacked fly</name>
    <name type="synonym">Phora scalaris</name>
    <dbReference type="NCBI Taxonomy" id="36166"/>
    <lineage>
        <taxon>Eukaryota</taxon>
        <taxon>Metazoa</taxon>
        <taxon>Ecdysozoa</taxon>
        <taxon>Arthropoda</taxon>
        <taxon>Hexapoda</taxon>
        <taxon>Insecta</taxon>
        <taxon>Pterygota</taxon>
        <taxon>Neoptera</taxon>
        <taxon>Endopterygota</taxon>
        <taxon>Diptera</taxon>
        <taxon>Brachycera</taxon>
        <taxon>Muscomorpha</taxon>
        <taxon>Platypezoidea</taxon>
        <taxon>Phoridae</taxon>
        <taxon>Megaseliini</taxon>
        <taxon>Megaselia</taxon>
    </lineage>
</organism>
<dbReference type="Pfam" id="PF12796">
    <property type="entry name" value="Ank_2"/>
    <property type="match status" value="2"/>
</dbReference>
<protein>
    <recommendedName>
        <fullName evidence="4">SOCS box domain-containing protein</fullName>
    </recommendedName>
</protein>
<keyword evidence="3" id="KW-0732">Signal</keyword>
<dbReference type="HOGENOM" id="CLU_763514_0_0_1"/>
<dbReference type="InterPro" id="IPR001496">
    <property type="entry name" value="SOCS_box"/>
</dbReference>
<evidence type="ECO:0000313" key="6">
    <source>
        <dbReference type="Proteomes" id="UP000015102"/>
    </source>
</evidence>
<evidence type="ECO:0000256" key="3">
    <source>
        <dbReference type="SAM" id="SignalP"/>
    </source>
</evidence>
<dbReference type="Gene3D" id="1.25.40.20">
    <property type="entry name" value="Ankyrin repeat-containing domain"/>
    <property type="match status" value="1"/>
</dbReference>
<dbReference type="SMART" id="SM00248">
    <property type="entry name" value="ANK"/>
    <property type="match status" value="4"/>
</dbReference>
<dbReference type="STRING" id="36166.T1GS55"/>
<proteinExistence type="predicted"/>
<reference evidence="5" key="2">
    <citation type="submission" date="2015-06" db="UniProtKB">
        <authorList>
            <consortium name="EnsemblMetazoa"/>
        </authorList>
    </citation>
    <scope>IDENTIFICATION</scope>
</reference>
<feature type="domain" description="SOCS box" evidence="4">
    <location>
        <begin position="271"/>
        <end position="322"/>
    </location>
</feature>
<dbReference type="SMART" id="SM00969">
    <property type="entry name" value="SOCS_box"/>
    <property type="match status" value="1"/>
</dbReference>
<dbReference type="OMA" id="NTHIAKY"/>
<dbReference type="InterPro" id="IPR002110">
    <property type="entry name" value="Ankyrin_rpt"/>
</dbReference>
<dbReference type="Proteomes" id="UP000015102">
    <property type="component" value="Unassembled WGS sequence"/>
</dbReference>
<name>T1GS55_MEGSC</name>
<keyword evidence="6" id="KW-1185">Reference proteome</keyword>
<evidence type="ECO:0000256" key="2">
    <source>
        <dbReference type="ARBA" id="ARBA00023043"/>
    </source>
</evidence>
<dbReference type="EMBL" id="CAQQ02155049">
    <property type="status" value="NOT_ANNOTATED_CDS"/>
    <property type="molecule type" value="Genomic_DNA"/>
</dbReference>
<dbReference type="EnsemblMetazoa" id="MESCA006503-RA">
    <property type="protein sequence ID" value="MESCA006503-PA"/>
    <property type="gene ID" value="MESCA006503"/>
</dbReference>
<evidence type="ECO:0000259" key="4">
    <source>
        <dbReference type="SMART" id="SM00969"/>
    </source>
</evidence>
<sequence>MTLNFFFKLFQVTQLVKAGSKIDAQNQSEQTALIISILNRNTHIAKYLISQNAKLNIQDNCGISALGYGVYKNNTELCELLVEKGARITRSREWLHAAIQNQNVEIARLLLRNNEDVEKASYIGTTTPFYEAITIGQPEMIKLLIEHGGGKKYRLSMQQLVIDCRDRHHFEMVIRIISRNHLSLKPVIMNDLILCCSYARFDFAEVLVREGFRIWEFNNIPELLTSARDYNLIRLFVSAGLKVQKLHLTTSVRSNQQSQTLEYLERIATNPRPLRDLSRLAIRKSILEVNLSNKFDLEKTIFSYLVQFLHLPLELKNYIELKEIPKLCHQNRCLLDNWMSFENQKNYQKLYWTRWTKNIYINF</sequence>
<dbReference type="PANTHER" id="PTHR24198:SF165">
    <property type="entry name" value="ANKYRIN REPEAT-CONTAINING PROTEIN-RELATED"/>
    <property type="match status" value="1"/>
</dbReference>
<dbReference type="PANTHER" id="PTHR24198">
    <property type="entry name" value="ANKYRIN REPEAT AND PROTEIN KINASE DOMAIN-CONTAINING PROTEIN"/>
    <property type="match status" value="1"/>
</dbReference>
<dbReference type="AlphaFoldDB" id="T1GS55"/>
<reference evidence="6" key="1">
    <citation type="submission" date="2013-02" db="EMBL/GenBank/DDBJ databases">
        <authorList>
            <person name="Hughes D."/>
        </authorList>
    </citation>
    <scope>NUCLEOTIDE SEQUENCE</scope>
    <source>
        <strain>Durham</strain>
        <strain evidence="6">NC isolate 2 -- Noor lab</strain>
    </source>
</reference>
<evidence type="ECO:0000256" key="1">
    <source>
        <dbReference type="ARBA" id="ARBA00022737"/>
    </source>
</evidence>
<keyword evidence="1" id="KW-0677">Repeat</keyword>
<evidence type="ECO:0000313" key="5">
    <source>
        <dbReference type="EnsemblMetazoa" id="MESCA006503-PA"/>
    </source>
</evidence>